<keyword evidence="6" id="KW-0614">Plasmid</keyword>
<dbReference type="Pfam" id="PF17937">
    <property type="entry name" value="TetR_C_28"/>
    <property type="match status" value="1"/>
</dbReference>
<dbReference type="PROSITE" id="PS50977">
    <property type="entry name" value="HTH_TETR_2"/>
    <property type="match status" value="1"/>
</dbReference>
<keyword evidence="1" id="KW-0805">Transcription regulation</keyword>
<dbReference type="InterPro" id="IPR009057">
    <property type="entry name" value="Homeodomain-like_sf"/>
</dbReference>
<gene>
    <name evidence="6" type="primary">mtrR_3</name>
    <name evidence="6" type="ORF">Mame_04572</name>
</gene>
<sequence>MARNTKRELLEAAARVATNKGIQSLTLEAVAKEAGISKGGLFYHFKTKEDLLLAMVEAFVEVTENRLPRPDDPDAAPGAWPRGFLEACLTKEDAAVGSYSRLSVAVMAAVANDKALLKPLSDRQPDWRAALNDSGIPPVTAHIVRLAADGLWINEILSIPILSDEEREDVIAELRRMTHSNEKREDNSHV</sequence>
<evidence type="ECO:0000313" key="6">
    <source>
        <dbReference type="EMBL" id="AQZ53864.1"/>
    </source>
</evidence>
<dbReference type="OrthoDB" id="9809772at2"/>
<dbReference type="EMBL" id="CP020331">
    <property type="protein sequence ID" value="AQZ53864.1"/>
    <property type="molecule type" value="Genomic_DNA"/>
</dbReference>
<evidence type="ECO:0000256" key="4">
    <source>
        <dbReference type="PROSITE-ProRule" id="PRU00335"/>
    </source>
</evidence>
<dbReference type="InterPro" id="IPR036271">
    <property type="entry name" value="Tet_transcr_reg_TetR-rel_C_sf"/>
</dbReference>
<dbReference type="RefSeq" id="WP_018063871.1">
    <property type="nucleotide sequence ID" value="NZ_AQWH01000005.1"/>
</dbReference>
<name>A0A1U9Z857_9HYPH</name>
<dbReference type="PRINTS" id="PR00455">
    <property type="entry name" value="HTHTETR"/>
</dbReference>
<feature type="domain" description="HTH tetR-type" evidence="5">
    <location>
        <begin position="3"/>
        <end position="63"/>
    </location>
</feature>
<dbReference type="PANTHER" id="PTHR30055:SF234">
    <property type="entry name" value="HTH-TYPE TRANSCRIPTIONAL REGULATOR BETI"/>
    <property type="match status" value="1"/>
</dbReference>
<dbReference type="SUPFAM" id="SSF48498">
    <property type="entry name" value="Tetracyclin repressor-like, C-terminal domain"/>
    <property type="match status" value="1"/>
</dbReference>
<dbReference type="InterPro" id="IPR001647">
    <property type="entry name" value="HTH_TetR"/>
</dbReference>
<dbReference type="PANTHER" id="PTHR30055">
    <property type="entry name" value="HTH-TYPE TRANSCRIPTIONAL REGULATOR RUTR"/>
    <property type="match status" value="1"/>
</dbReference>
<proteinExistence type="predicted"/>
<dbReference type="GO" id="GO:0000976">
    <property type="term" value="F:transcription cis-regulatory region binding"/>
    <property type="evidence" value="ECO:0007669"/>
    <property type="project" value="TreeGrafter"/>
</dbReference>
<dbReference type="GO" id="GO:0003700">
    <property type="term" value="F:DNA-binding transcription factor activity"/>
    <property type="evidence" value="ECO:0007669"/>
    <property type="project" value="TreeGrafter"/>
</dbReference>
<feature type="DNA-binding region" description="H-T-H motif" evidence="4">
    <location>
        <begin position="26"/>
        <end position="45"/>
    </location>
</feature>
<keyword evidence="2 4" id="KW-0238">DNA-binding</keyword>
<evidence type="ECO:0000256" key="1">
    <source>
        <dbReference type="ARBA" id="ARBA00023015"/>
    </source>
</evidence>
<dbReference type="Proteomes" id="UP000191135">
    <property type="component" value="Plasmid pMM593"/>
</dbReference>
<dbReference type="InterPro" id="IPR023772">
    <property type="entry name" value="DNA-bd_HTH_TetR-type_CS"/>
</dbReference>
<evidence type="ECO:0000256" key="2">
    <source>
        <dbReference type="ARBA" id="ARBA00023125"/>
    </source>
</evidence>
<dbReference type="Pfam" id="PF00440">
    <property type="entry name" value="TetR_N"/>
    <property type="match status" value="1"/>
</dbReference>
<dbReference type="InterPro" id="IPR050109">
    <property type="entry name" value="HTH-type_TetR-like_transc_reg"/>
</dbReference>
<dbReference type="eggNOG" id="COG1309">
    <property type="taxonomic scope" value="Bacteria"/>
</dbReference>
<keyword evidence="3" id="KW-0804">Transcription</keyword>
<evidence type="ECO:0000259" key="5">
    <source>
        <dbReference type="PROSITE" id="PS50977"/>
    </source>
</evidence>
<keyword evidence="7" id="KW-1185">Reference proteome</keyword>
<organism evidence="6 7">
    <name type="scientific">Martelella mediterranea DSM 17316</name>
    <dbReference type="NCBI Taxonomy" id="1122214"/>
    <lineage>
        <taxon>Bacteria</taxon>
        <taxon>Pseudomonadati</taxon>
        <taxon>Pseudomonadota</taxon>
        <taxon>Alphaproteobacteria</taxon>
        <taxon>Hyphomicrobiales</taxon>
        <taxon>Aurantimonadaceae</taxon>
        <taxon>Martelella</taxon>
    </lineage>
</organism>
<dbReference type="Gene3D" id="1.10.357.10">
    <property type="entry name" value="Tetracycline Repressor, domain 2"/>
    <property type="match status" value="1"/>
</dbReference>
<evidence type="ECO:0000313" key="7">
    <source>
        <dbReference type="Proteomes" id="UP000191135"/>
    </source>
</evidence>
<dbReference type="SUPFAM" id="SSF46689">
    <property type="entry name" value="Homeodomain-like"/>
    <property type="match status" value="1"/>
</dbReference>
<geneLocation type="plasmid" evidence="7">
    <name>pmm593</name>
</geneLocation>
<protein>
    <submittedName>
        <fullName evidence="6">HTH-type transcriptional regulator MtrR</fullName>
    </submittedName>
</protein>
<evidence type="ECO:0000256" key="3">
    <source>
        <dbReference type="ARBA" id="ARBA00023163"/>
    </source>
</evidence>
<dbReference type="AlphaFoldDB" id="A0A1U9Z857"/>
<dbReference type="KEGG" id="mmed:Mame_04572"/>
<accession>A0A1U9Z857</accession>
<dbReference type="InterPro" id="IPR041479">
    <property type="entry name" value="TetR_CgmR_C"/>
</dbReference>
<dbReference type="PROSITE" id="PS01081">
    <property type="entry name" value="HTH_TETR_1"/>
    <property type="match status" value="1"/>
</dbReference>
<reference evidence="6 7" key="1">
    <citation type="submission" date="2017-03" db="EMBL/GenBank/DDBJ databases">
        <title>Foreign affairs: Plasmid Transfer between Roseobacters and Rhizobia.</title>
        <authorList>
            <person name="Bartling P."/>
            <person name="Bunk B."/>
            <person name="Overmann J."/>
            <person name="Brinkmann H."/>
            <person name="Petersen J."/>
        </authorList>
    </citation>
    <scope>NUCLEOTIDE SEQUENCE [LARGE SCALE GENOMIC DNA]</scope>
    <source>
        <strain evidence="6 7">MACL11</strain>
        <plasmid evidence="7">Plasmid pmm593</plasmid>
    </source>
</reference>